<evidence type="ECO:0000313" key="1">
    <source>
        <dbReference type="EMBL" id="MBB4248387.1"/>
    </source>
</evidence>
<dbReference type="AlphaFoldDB" id="A0A840G1V8"/>
<dbReference type="Proteomes" id="UP000587070">
    <property type="component" value="Unassembled WGS sequence"/>
</dbReference>
<comment type="caution">
    <text evidence="1">The sequence shown here is derived from an EMBL/GenBank/DDBJ whole genome shotgun (WGS) entry which is preliminary data.</text>
</comment>
<reference evidence="1 2" key="1">
    <citation type="submission" date="2020-08" db="EMBL/GenBank/DDBJ databases">
        <title>Genome sequencing of Purple Non-Sulfur Bacteria from various extreme environments.</title>
        <authorList>
            <person name="Mayer M."/>
        </authorList>
    </citation>
    <scope>NUCLEOTIDE SEQUENCE [LARGE SCALE GENOMIC DNA]</scope>
    <source>
        <strain evidence="1 2">2761</strain>
    </source>
</reference>
<gene>
    <name evidence="1" type="ORF">GGD90_002779</name>
</gene>
<keyword evidence="2" id="KW-1185">Reference proteome</keyword>
<organism evidence="1 2">
    <name type="scientific">Rhodocyclus tenuis</name>
    <name type="common">Rhodospirillum tenue</name>
    <dbReference type="NCBI Taxonomy" id="1066"/>
    <lineage>
        <taxon>Bacteria</taxon>
        <taxon>Pseudomonadati</taxon>
        <taxon>Pseudomonadota</taxon>
        <taxon>Betaproteobacteria</taxon>
        <taxon>Rhodocyclales</taxon>
        <taxon>Rhodocyclaceae</taxon>
        <taxon>Rhodocyclus</taxon>
    </lineage>
</organism>
<evidence type="ECO:0000313" key="2">
    <source>
        <dbReference type="Proteomes" id="UP000587070"/>
    </source>
</evidence>
<protein>
    <submittedName>
        <fullName evidence="1">Uncharacterized protein</fullName>
    </submittedName>
</protein>
<sequence length="63" mass="6469">MGKTTASAGNTTAPLPKSLVQGADEALAHAGDEYWGQGGRYVVVDGKRLPAPIDEVTEENGNG</sequence>
<name>A0A840G1V8_RHOTE</name>
<dbReference type="RefSeq" id="WP_153117370.1">
    <property type="nucleotide sequence ID" value="NZ_JACIGE010000010.1"/>
</dbReference>
<accession>A0A840G1V8</accession>
<dbReference type="EMBL" id="JACIGE010000010">
    <property type="protein sequence ID" value="MBB4248387.1"/>
    <property type="molecule type" value="Genomic_DNA"/>
</dbReference>
<proteinExistence type="predicted"/>